<dbReference type="EMBL" id="CP003235">
    <property type="protein sequence ID" value="AFC29337.1"/>
    <property type="molecule type" value="Genomic_DNA"/>
</dbReference>
<protein>
    <submittedName>
        <fullName evidence="1">Family 1 extracellular solute-binding protein</fullName>
    </submittedName>
</protein>
<dbReference type="SUPFAM" id="SSF53850">
    <property type="entry name" value="Periplasmic binding protein-like II"/>
    <property type="match status" value="1"/>
</dbReference>
<dbReference type="Gene3D" id="3.40.190.10">
    <property type="entry name" value="Periplasmic binding protein-like II"/>
    <property type="match status" value="1"/>
</dbReference>
<dbReference type="HOGENOM" id="CLU_031285_10_5_9"/>
<sequence>MRCVSAGAVLCLLAGCMPGGGTDTESGGGPGREPVTIAFHTFGSEEQQAWGRVISSFEARHPDIRVKLVNLSENGDTQEYAKRLDLAAASGEEMDVLMFSEPAMYAQRVALGMAAPLDEYIRREGYRVSEEYKVDTQLGGKVYALPGKFNPWYVLLNKDHLDETGLKVPTDWTWDEFMDYAGKLTRPGAGGRYGTYLHGPRGDGWAEFTRLAMANQPENPDYLRADGTSNLDSPLFRRSIEIRYRMEKLDRSATPYIDAIARKLHYRTEFFSGAASMIVIGSWMNPEIGGTEAFPLKFHVAAAPYPRNQASDPGGYTIVTTDFMAVAAASKHKEQAYRFIRYYTTEGMLEQGKYIPSWTGVDSGTLERIIERTAAGSRSPELVDTASLKAVLAEAKAPKLVTPAPFQADVYRVVNEEFEKLMLDQISLDAMISNARIRTQKMIDTNRK</sequence>
<reference evidence="1 2" key="1">
    <citation type="journal article" date="2012" name="J. Bacteriol.">
        <title>Complete Genome Sequence of Paenibacillus mucilaginosus 3016, a Bacterium Functional as Microbial Fertilizer.</title>
        <authorList>
            <person name="Ma M."/>
            <person name="Wang Z."/>
            <person name="Li L."/>
            <person name="Jiang X."/>
            <person name="Guan D."/>
            <person name="Cao F."/>
            <person name="Chen H."/>
            <person name="Wang X."/>
            <person name="Shen D."/>
            <person name="Du B."/>
            <person name="Li J."/>
        </authorList>
    </citation>
    <scope>NUCLEOTIDE SEQUENCE [LARGE SCALE GENOMIC DNA]</scope>
    <source>
        <strain evidence="1 2">3016</strain>
    </source>
</reference>
<keyword evidence="2" id="KW-1185">Reference proteome</keyword>
<dbReference type="InterPro" id="IPR006059">
    <property type="entry name" value="SBP"/>
</dbReference>
<dbReference type="Proteomes" id="UP000007523">
    <property type="component" value="Chromosome"/>
</dbReference>
<dbReference type="RefSeq" id="WP_014369684.1">
    <property type="nucleotide sequence ID" value="NC_016935.1"/>
</dbReference>
<dbReference type="InterPro" id="IPR050490">
    <property type="entry name" value="Bact_solute-bd_prot1"/>
</dbReference>
<dbReference type="PROSITE" id="PS51257">
    <property type="entry name" value="PROKAR_LIPOPROTEIN"/>
    <property type="match status" value="1"/>
</dbReference>
<dbReference type="PANTHER" id="PTHR43649">
    <property type="entry name" value="ARABINOSE-BINDING PROTEIN-RELATED"/>
    <property type="match status" value="1"/>
</dbReference>
<dbReference type="STRING" id="1116391.PM3016_2449"/>
<dbReference type="Pfam" id="PF01547">
    <property type="entry name" value="SBP_bac_1"/>
    <property type="match status" value="1"/>
</dbReference>
<evidence type="ECO:0000313" key="1">
    <source>
        <dbReference type="EMBL" id="AFC29337.1"/>
    </source>
</evidence>
<name>H6NA91_9BACL</name>
<accession>H6NA91</accession>
<dbReference type="PANTHER" id="PTHR43649:SF30">
    <property type="entry name" value="ABC TRANSPORTER SUBSTRATE-BINDING PROTEIN"/>
    <property type="match status" value="1"/>
</dbReference>
<proteinExistence type="predicted"/>
<dbReference type="AlphaFoldDB" id="H6NA91"/>
<organism evidence="1 2">
    <name type="scientific">Paenibacillus mucilaginosus 3016</name>
    <dbReference type="NCBI Taxonomy" id="1116391"/>
    <lineage>
        <taxon>Bacteria</taxon>
        <taxon>Bacillati</taxon>
        <taxon>Bacillota</taxon>
        <taxon>Bacilli</taxon>
        <taxon>Bacillales</taxon>
        <taxon>Paenibacillaceae</taxon>
        <taxon>Paenibacillus</taxon>
    </lineage>
</organism>
<dbReference type="KEGG" id="pmq:PM3016_2449"/>
<evidence type="ECO:0000313" key="2">
    <source>
        <dbReference type="Proteomes" id="UP000007523"/>
    </source>
</evidence>
<gene>
    <name evidence="1" type="ORF">PM3016_2449</name>
</gene>